<keyword evidence="1" id="KW-0472">Membrane</keyword>
<dbReference type="KEGG" id="slan:GV829_12855"/>
<keyword evidence="1" id="KW-0812">Transmembrane</keyword>
<proteinExistence type="predicted"/>
<protein>
    <submittedName>
        <fullName evidence="2">Uncharacterized protein</fullName>
    </submittedName>
</protein>
<organism evidence="2 3">
    <name type="scientific">Sphingomonas lacunae</name>
    <dbReference type="NCBI Taxonomy" id="2698828"/>
    <lineage>
        <taxon>Bacteria</taxon>
        <taxon>Pseudomonadati</taxon>
        <taxon>Pseudomonadota</taxon>
        <taxon>Alphaproteobacteria</taxon>
        <taxon>Sphingomonadales</taxon>
        <taxon>Sphingomonadaceae</taxon>
        <taxon>Sphingomonas</taxon>
    </lineage>
</organism>
<name>A0A6M4AVT4_9SPHN</name>
<keyword evidence="3" id="KW-1185">Reference proteome</keyword>
<dbReference type="Proteomes" id="UP000503018">
    <property type="component" value="Chromosome"/>
</dbReference>
<evidence type="ECO:0000256" key="1">
    <source>
        <dbReference type="SAM" id="Phobius"/>
    </source>
</evidence>
<sequence>MERPFICRGSRSMRGNFESLASLLGNLPLSVPVFFELFATIFARGASDMAVIIGRTPAITPMEPQSAKKQPADHRYLDTMSRHLMMKAILDGCIR</sequence>
<evidence type="ECO:0000313" key="2">
    <source>
        <dbReference type="EMBL" id="QJQ33215.1"/>
    </source>
</evidence>
<accession>A0A6M4AVT4</accession>
<feature type="transmembrane region" description="Helical" evidence="1">
    <location>
        <begin position="20"/>
        <end position="43"/>
    </location>
</feature>
<dbReference type="RefSeq" id="WP_169947252.1">
    <property type="nucleotide sequence ID" value="NZ_CP053015.1"/>
</dbReference>
<gene>
    <name evidence="2" type="ORF">GV829_12855</name>
</gene>
<keyword evidence="1" id="KW-1133">Transmembrane helix</keyword>
<reference evidence="2 3" key="1">
    <citation type="submission" date="2020-01" db="EMBL/GenBank/DDBJ databases">
        <title>Sphingomonas sp. strain CSW-10.</title>
        <authorList>
            <person name="Chen W.-M."/>
        </authorList>
    </citation>
    <scope>NUCLEOTIDE SEQUENCE [LARGE SCALE GENOMIC DNA]</scope>
    <source>
        <strain evidence="2 3">CSW-10</strain>
    </source>
</reference>
<evidence type="ECO:0000313" key="3">
    <source>
        <dbReference type="Proteomes" id="UP000503018"/>
    </source>
</evidence>
<dbReference type="EMBL" id="CP053015">
    <property type="protein sequence ID" value="QJQ33215.1"/>
    <property type="molecule type" value="Genomic_DNA"/>
</dbReference>
<dbReference type="AlphaFoldDB" id="A0A6M4AVT4"/>